<evidence type="ECO:0000256" key="7">
    <source>
        <dbReference type="ARBA" id="ARBA00023136"/>
    </source>
</evidence>
<dbReference type="RefSeq" id="WP_268040404.1">
    <property type="nucleotide sequence ID" value="NZ_JAPQER010000002.1"/>
</dbReference>
<evidence type="ECO:0000313" key="11">
    <source>
        <dbReference type="EMBL" id="MCY6484131.1"/>
    </source>
</evidence>
<comment type="caution">
    <text evidence="11">The sequence shown here is derived from an EMBL/GenBank/DDBJ whole genome shotgun (WGS) entry which is preliminary data.</text>
</comment>
<keyword evidence="7 9" id="KW-0472">Membrane</keyword>
<keyword evidence="3" id="KW-1003">Cell membrane</keyword>
<evidence type="ECO:0000313" key="12">
    <source>
        <dbReference type="Proteomes" id="UP001078443"/>
    </source>
</evidence>
<feature type="transmembrane region" description="Helical" evidence="9">
    <location>
        <begin position="83"/>
        <end position="104"/>
    </location>
</feature>
<dbReference type="PANTHER" id="PTHR35011:SF2">
    <property type="entry name" value="2,3-DIKETO-L-GULONATE TRAP TRANSPORTER SMALL PERMEASE PROTEIN YIAM"/>
    <property type="match status" value="1"/>
</dbReference>
<accession>A0ABT4CYR6</accession>
<comment type="similarity">
    <text evidence="8">Belongs to the TRAP transporter small permease family.</text>
</comment>
<feature type="domain" description="Tripartite ATP-independent periplasmic transporters DctQ component" evidence="10">
    <location>
        <begin position="20"/>
        <end position="148"/>
    </location>
</feature>
<evidence type="ECO:0000256" key="1">
    <source>
        <dbReference type="ARBA" id="ARBA00004429"/>
    </source>
</evidence>
<keyword evidence="12" id="KW-1185">Reference proteome</keyword>
<evidence type="ECO:0000256" key="6">
    <source>
        <dbReference type="ARBA" id="ARBA00022989"/>
    </source>
</evidence>
<dbReference type="Pfam" id="PF04290">
    <property type="entry name" value="DctQ"/>
    <property type="match status" value="1"/>
</dbReference>
<name>A0ABT4CYR6_9CLOT</name>
<keyword evidence="6 9" id="KW-1133">Transmembrane helix</keyword>
<comment type="subcellular location">
    <subcellularLocation>
        <location evidence="1">Cell inner membrane</location>
        <topology evidence="1">Multi-pass membrane protein</topology>
    </subcellularLocation>
</comment>
<evidence type="ECO:0000256" key="9">
    <source>
        <dbReference type="SAM" id="Phobius"/>
    </source>
</evidence>
<feature type="transmembrane region" description="Helical" evidence="9">
    <location>
        <begin position="12"/>
        <end position="32"/>
    </location>
</feature>
<evidence type="ECO:0000256" key="4">
    <source>
        <dbReference type="ARBA" id="ARBA00022519"/>
    </source>
</evidence>
<keyword evidence="5 9" id="KW-0812">Transmembrane</keyword>
<proteinExistence type="inferred from homology"/>
<evidence type="ECO:0000256" key="3">
    <source>
        <dbReference type="ARBA" id="ARBA00022475"/>
    </source>
</evidence>
<feature type="transmembrane region" description="Helical" evidence="9">
    <location>
        <begin position="44"/>
        <end position="62"/>
    </location>
</feature>
<evidence type="ECO:0000259" key="10">
    <source>
        <dbReference type="Pfam" id="PF04290"/>
    </source>
</evidence>
<keyword evidence="4" id="KW-0997">Cell inner membrane</keyword>
<evidence type="ECO:0000256" key="2">
    <source>
        <dbReference type="ARBA" id="ARBA00022448"/>
    </source>
</evidence>
<keyword evidence="2" id="KW-0813">Transport</keyword>
<dbReference type="InterPro" id="IPR007387">
    <property type="entry name" value="TRAP_DctQ"/>
</dbReference>
<dbReference type="EMBL" id="JAPQER010000002">
    <property type="protein sequence ID" value="MCY6484131.1"/>
    <property type="molecule type" value="Genomic_DNA"/>
</dbReference>
<evidence type="ECO:0000256" key="5">
    <source>
        <dbReference type="ARBA" id="ARBA00022692"/>
    </source>
</evidence>
<feature type="transmembrane region" description="Helical" evidence="9">
    <location>
        <begin position="124"/>
        <end position="143"/>
    </location>
</feature>
<gene>
    <name evidence="11" type="ORF">OW763_07160</name>
</gene>
<dbReference type="InterPro" id="IPR055348">
    <property type="entry name" value="DctQ"/>
</dbReference>
<reference evidence="11" key="1">
    <citation type="submission" date="2022-12" db="EMBL/GenBank/DDBJ databases">
        <authorList>
            <person name="Wang J."/>
        </authorList>
    </citation>
    <scope>NUCLEOTIDE SEQUENCE</scope>
    <source>
        <strain evidence="11">HY-45-18</strain>
    </source>
</reference>
<organism evidence="11 12">
    <name type="scientific">Clostridium aestuarii</name>
    <dbReference type="NCBI Taxonomy" id="338193"/>
    <lineage>
        <taxon>Bacteria</taxon>
        <taxon>Bacillati</taxon>
        <taxon>Bacillota</taxon>
        <taxon>Clostridia</taxon>
        <taxon>Eubacteriales</taxon>
        <taxon>Clostridiaceae</taxon>
        <taxon>Clostridium</taxon>
    </lineage>
</organism>
<dbReference type="PANTHER" id="PTHR35011">
    <property type="entry name" value="2,3-DIKETO-L-GULONATE TRAP TRANSPORTER SMALL PERMEASE PROTEIN YIAM"/>
    <property type="match status" value="1"/>
</dbReference>
<protein>
    <submittedName>
        <fullName evidence="11">TRAP transporter small permease</fullName>
    </submittedName>
</protein>
<dbReference type="Proteomes" id="UP001078443">
    <property type="component" value="Unassembled WGS sequence"/>
</dbReference>
<evidence type="ECO:0000256" key="8">
    <source>
        <dbReference type="ARBA" id="ARBA00038436"/>
    </source>
</evidence>
<sequence length="155" mass="17859">MVRFFDRIEEYILIILFPLMTLIVFAATVSRYLNLVSMPWSEELARYIMAWMAYIGASLGVKRSAHLGVEVIVNLFPERLKKFAGILRVVIILLFNVLVIMFSYKIIMHQIKIEQLSPAMGIPIWVAYLSVPVGSFMMCIRSIQIVIKQNTSKEE</sequence>